<dbReference type="Gene3D" id="3.90.920.10">
    <property type="entry name" value="DNA primase, PRIM domain"/>
    <property type="match status" value="1"/>
</dbReference>
<dbReference type="GO" id="GO:0046872">
    <property type="term" value="F:metal ion binding"/>
    <property type="evidence" value="ECO:0007669"/>
    <property type="project" value="UniProtKB-KW"/>
</dbReference>
<dbReference type="EMBL" id="OP413839">
    <property type="protein sequence ID" value="UYL64948.1"/>
    <property type="molecule type" value="Genomic_DNA"/>
</dbReference>
<dbReference type="SUPFAM" id="SSF56747">
    <property type="entry name" value="Prim-pol domain"/>
    <property type="match status" value="1"/>
</dbReference>
<dbReference type="InterPro" id="IPR014145">
    <property type="entry name" value="LigD_pol_dom"/>
</dbReference>
<dbReference type="Proteomes" id="UP001156272">
    <property type="component" value="Segment"/>
</dbReference>
<dbReference type="GO" id="GO:0051539">
    <property type="term" value="F:4 iron, 4 sulfur cluster binding"/>
    <property type="evidence" value="ECO:0007669"/>
    <property type="project" value="UniProtKB-KW"/>
</dbReference>
<sequence length="335" mass="39355">MIVMLTDLLFYPFFPREIGVPYEQYFQRRTYTTVSEFFEKIDEARRSGKEVYAGVYALDDERVVIDRIAFDIDAQSLFTARKVALKLCSILNSLELQPVVVFSGRKGFHVYVFLSAKQMNKAFARCVTRLLCLELTKELQFVDTHLFGNVRGMLRVPNTLHSSRHYAIPLTQEELVKLDVLDIVRMSRMVRDIDEVVRDERSVIDIADEVQVSHISHHNSSSIPSVQNTEIGDIGMDVVRELVRECVVDELLVNSEPAHLLRVDFVSELMFAGFSEEDVIRIFTRYFSFWDDFDVEITRYQIHHIFQHKYLPLSCRKLRKYVRCRGNCGWWYLWR</sequence>
<reference evidence="2 3" key="1">
    <citation type="submission" date="2022-09" db="EMBL/GenBank/DDBJ databases">
        <title>Evolutionary Diversification of Methanotrophic Ca. Methanophagales (ANME-1) and Their Expansive Virome.</title>
        <authorList>
            <person name="Laso-Perez R."/>
            <person name="Wu F."/>
            <person name="Cremiere A."/>
            <person name="Speth D.R."/>
            <person name="Magyar J.S."/>
            <person name="Krupovic M."/>
            <person name="Orphan V.J."/>
        </authorList>
    </citation>
    <scope>NUCLEOTIDE SEQUENCE [LARGE SCALE GENOMIC DNA]</scope>
    <source>
        <strain evidence="2">PBV082</strain>
    </source>
</reference>
<dbReference type="Pfam" id="PF21686">
    <property type="entry name" value="LigD_Prim-Pol"/>
    <property type="match status" value="1"/>
</dbReference>
<organism evidence="2 3">
    <name type="scientific">Methanophagales virus PBV082</name>
    <dbReference type="NCBI Taxonomy" id="3071307"/>
    <lineage>
        <taxon>Viruses</taxon>
        <taxon>Viruses incertae sedis</taxon>
        <taxon>Itzamnaviridae</taxon>
        <taxon>Pletoitzamnavirus</taxon>
        <taxon>Pletoitzamnavirus pescaderoense</taxon>
    </lineage>
</organism>
<proteinExistence type="predicted"/>
<feature type="domain" description="DNA ligase D polymerase" evidence="1">
    <location>
        <begin position="66"/>
        <end position="135"/>
    </location>
</feature>
<protein>
    <recommendedName>
        <fullName evidence="1">DNA ligase D polymerase domain-containing protein</fullName>
    </recommendedName>
</protein>
<accession>A0AA46TDH8</accession>
<gene>
    <name evidence="2" type="ORF">EJNHJLOP_00059</name>
</gene>
<evidence type="ECO:0000259" key="1">
    <source>
        <dbReference type="Pfam" id="PF21686"/>
    </source>
</evidence>
<evidence type="ECO:0000313" key="3">
    <source>
        <dbReference type="Proteomes" id="UP001156272"/>
    </source>
</evidence>
<dbReference type="CDD" id="cd00525">
    <property type="entry name" value="AE_Prim_S_like"/>
    <property type="match status" value="1"/>
</dbReference>
<evidence type="ECO:0000313" key="2">
    <source>
        <dbReference type="EMBL" id="UYL64948.1"/>
    </source>
</evidence>
<name>A0AA46TDH8_9VIRU</name>
<dbReference type="GO" id="GO:0006269">
    <property type="term" value="P:DNA replication, synthesis of primer"/>
    <property type="evidence" value="ECO:0007669"/>
    <property type="project" value="UniProtKB-KW"/>
</dbReference>
<keyword evidence="3" id="KW-1185">Reference proteome</keyword>